<dbReference type="PROSITE" id="PS50293">
    <property type="entry name" value="TPR_REGION"/>
    <property type="match status" value="1"/>
</dbReference>
<dbReference type="Pfam" id="PF13424">
    <property type="entry name" value="TPR_12"/>
    <property type="match status" value="1"/>
</dbReference>
<dbReference type="Gene3D" id="1.25.40.10">
    <property type="entry name" value="Tetratricopeptide repeat domain"/>
    <property type="match status" value="3"/>
</dbReference>
<dbReference type="InterPro" id="IPR024983">
    <property type="entry name" value="CHAT_dom"/>
</dbReference>
<dbReference type="PROSITE" id="PS50005">
    <property type="entry name" value="TPR"/>
    <property type="match status" value="1"/>
</dbReference>
<feature type="domain" description="CHAT" evidence="2">
    <location>
        <begin position="588"/>
        <end position="738"/>
    </location>
</feature>
<dbReference type="EMBL" id="JBBWYZ010000001">
    <property type="protein sequence ID" value="MEK9510400.1"/>
    <property type="molecule type" value="Genomic_DNA"/>
</dbReference>
<protein>
    <submittedName>
        <fullName evidence="3">CHAT domain-containing protein</fullName>
    </submittedName>
</protein>
<evidence type="ECO:0000313" key="3">
    <source>
        <dbReference type="EMBL" id="MEK9510400.1"/>
    </source>
</evidence>
<sequence>MKYPRRLTFTLLIFLGLLISLLLADTIWKPGLTEIVPTKQTPIISQASQGLQEEQRGRDRYRQGDFQEAIAIWESVAQTYGNEGYFIAQARVLSNLSLAYQHLGKWQLATEAIARSIALLENAGLSGLSVFAQAMNTQGQLYLATGNPEAAFSAWETAEELYHRDRQEMGVFKARINQATALQQLGLYRRASLLLADINNNLQQQETSPEKAIVLIRLGNLLSTLSRFNEAQSILQEGLTIATNLNLNSEQVTALIGLGNVAKNRKNYTTALDYYQQALNISPSPQQQAVIELAKLSLFAENQQWQAFSQLLPRTKYNLNQLPSNQTTIYYRLNLGKHWSAFHQAQNPQSSWQDILELYTQATQEAIDLGDQRAQAFGLGYIASVYEQTQQWQIAQNITQNALILSQQIKAPDISYLWLWQLGRIQQAQGKPEKAIYSYLEAVNLIGSLSQDIASVGREFQFSFQNSIEPVYRELVSLLLETTPPGNSISQNNLSQAINVIESLKVAELDKFFRADCVDIVTRKIDEIDPSAAVIYPIILKDNLHVIVSKPNQPLVHHQINVSQTEVEATIKQLSEALVIRSRRDFYEPGQKLYNWVIRPIAEEINPEQIKTLVFVPDGSFRNIPMATLYDGEKYLIETYSIAITPGLKLLSDKSIKQLDLKVLAGGLTEERYGFSPLIYVADEIATIQSETASKVLLNQDFTNQLIRQKLELTNYPIVHFATHDQFSSQLDETFILAWDGS</sequence>
<accession>A0ABU9EI86</accession>
<dbReference type="SUPFAM" id="SSF48452">
    <property type="entry name" value="TPR-like"/>
    <property type="match status" value="2"/>
</dbReference>
<evidence type="ECO:0000313" key="4">
    <source>
        <dbReference type="Proteomes" id="UP001387447"/>
    </source>
</evidence>
<dbReference type="InterPro" id="IPR019734">
    <property type="entry name" value="TPR_rpt"/>
</dbReference>
<name>A0ABU9EI86_LIMFS</name>
<dbReference type="SMART" id="SM00028">
    <property type="entry name" value="TPR"/>
    <property type="match status" value="6"/>
</dbReference>
<organism evidence="3 4">
    <name type="scientific">Limnospira fusiformis PMC 851.14</name>
    <dbReference type="NCBI Taxonomy" id="2219512"/>
    <lineage>
        <taxon>Bacteria</taxon>
        <taxon>Bacillati</taxon>
        <taxon>Cyanobacteriota</taxon>
        <taxon>Cyanophyceae</taxon>
        <taxon>Oscillatoriophycideae</taxon>
        <taxon>Oscillatoriales</taxon>
        <taxon>Sirenicapillariaceae</taxon>
        <taxon>Limnospira</taxon>
    </lineage>
</organism>
<dbReference type="PANTHER" id="PTHR10098">
    <property type="entry name" value="RAPSYN-RELATED"/>
    <property type="match status" value="1"/>
</dbReference>
<feature type="repeat" description="TPR" evidence="1">
    <location>
        <begin position="252"/>
        <end position="285"/>
    </location>
</feature>
<keyword evidence="1" id="KW-0802">TPR repeat</keyword>
<dbReference type="Pfam" id="PF12770">
    <property type="entry name" value="CHAT"/>
    <property type="match status" value="1"/>
</dbReference>
<keyword evidence="4" id="KW-1185">Reference proteome</keyword>
<gene>
    <name evidence="3" type="ORF">AAEJ74_01440</name>
</gene>
<dbReference type="Proteomes" id="UP001387447">
    <property type="component" value="Unassembled WGS sequence"/>
</dbReference>
<evidence type="ECO:0000256" key="1">
    <source>
        <dbReference type="PROSITE-ProRule" id="PRU00339"/>
    </source>
</evidence>
<comment type="caution">
    <text evidence="3">The sequence shown here is derived from an EMBL/GenBank/DDBJ whole genome shotgun (WGS) entry which is preliminary data.</text>
</comment>
<evidence type="ECO:0000259" key="2">
    <source>
        <dbReference type="Pfam" id="PF12770"/>
    </source>
</evidence>
<dbReference type="RefSeq" id="WP_368662775.1">
    <property type="nucleotide sequence ID" value="NZ_JBBWYZ010000001.1"/>
</dbReference>
<dbReference type="InterPro" id="IPR011990">
    <property type="entry name" value="TPR-like_helical_dom_sf"/>
</dbReference>
<proteinExistence type="predicted"/>
<reference evidence="3 4" key="1">
    <citation type="journal article" date="2024" name="Front. Microbiol.">
        <title>Transcriptomic insights into the dominance of two phototrophs throughout the water column of a tropical hypersaline-alkaline crater lake (Dziani Dzaha, Mayotte).</title>
        <authorList>
            <person name="Duperron S."/>
            <person name="Halary S."/>
            <person name="Bouly J.-P."/>
            <person name="Roussel T."/>
            <person name="Hugoni M."/>
            <person name="Bruto M."/>
            <person name="Oger P."/>
            <person name="Duval C."/>
            <person name="Woo A."/>
            <person name="Jezequiel D."/>
            <person name="Ader M."/>
            <person name="Leboulanger C."/>
            <person name="Agogue H."/>
            <person name="Grossi V."/>
            <person name="Trousselier M."/>
            <person name="Bernard C."/>
        </authorList>
    </citation>
    <scope>NUCLEOTIDE SEQUENCE [LARGE SCALE GENOMIC DNA]</scope>
    <source>
        <strain evidence="3 4">PMC 851.14</strain>
    </source>
</reference>